<proteinExistence type="predicted"/>
<dbReference type="AlphaFoldDB" id="A0A9Q3DIW7"/>
<dbReference type="Proteomes" id="UP000765509">
    <property type="component" value="Unassembled WGS sequence"/>
</dbReference>
<accession>A0A9Q3DIW7</accession>
<keyword evidence="2" id="KW-1185">Reference proteome</keyword>
<protein>
    <submittedName>
        <fullName evidence="1">Uncharacterized protein</fullName>
    </submittedName>
</protein>
<evidence type="ECO:0000313" key="2">
    <source>
        <dbReference type="Proteomes" id="UP000765509"/>
    </source>
</evidence>
<comment type="caution">
    <text evidence="1">The sequence shown here is derived from an EMBL/GenBank/DDBJ whole genome shotgun (WGS) entry which is preliminary data.</text>
</comment>
<sequence>MNPPQPPDSDVSFDEMFHRAFSNNTELNSSLSYQDEAPSNSYINLLSTPNQNTEPHECYNLFQYLNSPNIVPPASITHHHLLPCPHQTIQIEPPFNLVNLFFPT</sequence>
<gene>
    <name evidence="1" type="ORF">O181_044721</name>
</gene>
<organism evidence="1 2">
    <name type="scientific">Austropuccinia psidii MF-1</name>
    <dbReference type="NCBI Taxonomy" id="1389203"/>
    <lineage>
        <taxon>Eukaryota</taxon>
        <taxon>Fungi</taxon>
        <taxon>Dikarya</taxon>
        <taxon>Basidiomycota</taxon>
        <taxon>Pucciniomycotina</taxon>
        <taxon>Pucciniomycetes</taxon>
        <taxon>Pucciniales</taxon>
        <taxon>Sphaerophragmiaceae</taxon>
        <taxon>Austropuccinia</taxon>
    </lineage>
</organism>
<dbReference type="EMBL" id="AVOT02018254">
    <property type="protein sequence ID" value="MBW0505006.1"/>
    <property type="molecule type" value="Genomic_DNA"/>
</dbReference>
<reference evidence="1" key="1">
    <citation type="submission" date="2021-03" db="EMBL/GenBank/DDBJ databases">
        <title>Draft genome sequence of rust myrtle Austropuccinia psidii MF-1, a brazilian biotype.</title>
        <authorList>
            <person name="Quecine M.C."/>
            <person name="Pachon D.M.R."/>
            <person name="Bonatelli M.L."/>
            <person name="Correr F.H."/>
            <person name="Franceschini L.M."/>
            <person name="Leite T.F."/>
            <person name="Margarido G.R.A."/>
            <person name="Almeida C.A."/>
            <person name="Ferrarezi J.A."/>
            <person name="Labate C.A."/>
        </authorList>
    </citation>
    <scope>NUCLEOTIDE SEQUENCE</scope>
    <source>
        <strain evidence="1">MF-1</strain>
    </source>
</reference>
<evidence type="ECO:0000313" key="1">
    <source>
        <dbReference type="EMBL" id="MBW0505006.1"/>
    </source>
</evidence>
<name>A0A9Q3DIW7_9BASI</name>